<comment type="caution">
    <text evidence="1">The sequence shown here is derived from an EMBL/GenBank/DDBJ whole genome shotgun (WGS) entry which is preliminary data.</text>
</comment>
<sequence>MTILQIKTLALTNIQSTKLYMEGLTAPKSVEQQAALENVIIGEVNDHTLIGIDRPKTKALLEKVFAVPDIIGQVTPSDSNAGLCHIDEAQKLNLMFIENGIHVSTGIKHLNHQKTSNIYHIVS</sequence>
<dbReference type="AlphaFoldDB" id="A0A0C2MFD5"/>
<proteinExistence type="predicted"/>
<protein>
    <submittedName>
        <fullName evidence="1">Uncharacterized protein</fullName>
    </submittedName>
</protein>
<gene>
    <name evidence="1" type="ORF">RF11_15834</name>
</gene>
<reference evidence="1 2" key="1">
    <citation type="journal article" date="2014" name="Genome Biol. Evol.">
        <title>The genome of the myxosporean Thelohanellus kitauei shows adaptations to nutrient acquisition within its fish host.</title>
        <authorList>
            <person name="Yang Y."/>
            <person name="Xiong J."/>
            <person name="Zhou Z."/>
            <person name="Huo F."/>
            <person name="Miao W."/>
            <person name="Ran C."/>
            <person name="Liu Y."/>
            <person name="Zhang J."/>
            <person name="Feng J."/>
            <person name="Wang M."/>
            <person name="Wang M."/>
            <person name="Wang L."/>
            <person name="Yao B."/>
        </authorList>
    </citation>
    <scope>NUCLEOTIDE SEQUENCE [LARGE SCALE GENOMIC DNA]</scope>
    <source>
        <strain evidence="1">Wuqing</strain>
    </source>
</reference>
<dbReference type="Proteomes" id="UP000031668">
    <property type="component" value="Unassembled WGS sequence"/>
</dbReference>
<evidence type="ECO:0000313" key="1">
    <source>
        <dbReference type="EMBL" id="KII60446.1"/>
    </source>
</evidence>
<accession>A0A0C2MFD5</accession>
<dbReference type="EMBL" id="JWZT01005619">
    <property type="protein sequence ID" value="KII60446.1"/>
    <property type="molecule type" value="Genomic_DNA"/>
</dbReference>
<evidence type="ECO:0000313" key="2">
    <source>
        <dbReference type="Proteomes" id="UP000031668"/>
    </source>
</evidence>
<keyword evidence="2" id="KW-1185">Reference proteome</keyword>
<name>A0A0C2MFD5_THEKT</name>
<organism evidence="1 2">
    <name type="scientific">Thelohanellus kitauei</name>
    <name type="common">Myxosporean</name>
    <dbReference type="NCBI Taxonomy" id="669202"/>
    <lineage>
        <taxon>Eukaryota</taxon>
        <taxon>Metazoa</taxon>
        <taxon>Cnidaria</taxon>
        <taxon>Myxozoa</taxon>
        <taxon>Myxosporea</taxon>
        <taxon>Bivalvulida</taxon>
        <taxon>Platysporina</taxon>
        <taxon>Myxobolidae</taxon>
        <taxon>Thelohanellus</taxon>
    </lineage>
</organism>